<dbReference type="GO" id="GO:0003677">
    <property type="term" value="F:DNA binding"/>
    <property type="evidence" value="ECO:0007669"/>
    <property type="project" value="UniProtKB-KW"/>
</dbReference>
<evidence type="ECO:0000313" key="3">
    <source>
        <dbReference type="EMBL" id="TLS49672.1"/>
    </source>
</evidence>
<organism evidence="3 4">
    <name type="scientific">Paenibacillus antri</name>
    <dbReference type="NCBI Taxonomy" id="2582848"/>
    <lineage>
        <taxon>Bacteria</taxon>
        <taxon>Bacillati</taxon>
        <taxon>Bacillota</taxon>
        <taxon>Bacilli</taxon>
        <taxon>Bacillales</taxon>
        <taxon>Paenibacillaceae</taxon>
        <taxon>Paenibacillus</taxon>
    </lineage>
</organism>
<dbReference type="OrthoDB" id="9773308at2"/>
<dbReference type="SMART" id="SM00422">
    <property type="entry name" value="HTH_MERR"/>
    <property type="match status" value="1"/>
</dbReference>
<evidence type="ECO:0000256" key="1">
    <source>
        <dbReference type="ARBA" id="ARBA00023125"/>
    </source>
</evidence>
<comment type="caution">
    <text evidence="3">The sequence shown here is derived from an EMBL/GenBank/DDBJ whole genome shotgun (WGS) entry which is preliminary data.</text>
</comment>
<dbReference type="InterPro" id="IPR047057">
    <property type="entry name" value="MerR_fam"/>
</dbReference>
<dbReference type="SUPFAM" id="SSF46955">
    <property type="entry name" value="Putative DNA-binding domain"/>
    <property type="match status" value="1"/>
</dbReference>
<dbReference type="InterPro" id="IPR000551">
    <property type="entry name" value="MerR-type_HTH_dom"/>
</dbReference>
<dbReference type="Pfam" id="PF13411">
    <property type="entry name" value="MerR_1"/>
    <property type="match status" value="1"/>
</dbReference>
<dbReference type="AlphaFoldDB" id="A0A5R9G035"/>
<evidence type="ECO:0000259" key="2">
    <source>
        <dbReference type="PROSITE" id="PS50937"/>
    </source>
</evidence>
<dbReference type="PANTHER" id="PTHR30204">
    <property type="entry name" value="REDOX-CYCLING DRUG-SENSING TRANSCRIPTIONAL ACTIVATOR SOXR"/>
    <property type="match status" value="1"/>
</dbReference>
<proteinExistence type="predicted"/>
<dbReference type="Gene3D" id="1.10.1660.10">
    <property type="match status" value="1"/>
</dbReference>
<dbReference type="Proteomes" id="UP000309676">
    <property type="component" value="Unassembled WGS sequence"/>
</dbReference>
<evidence type="ECO:0000313" key="4">
    <source>
        <dbReference type="Proteomes" id="UP000309676"/>
    </source>
</evidence>
<keyword evidence="1" id="KW-0238">DNA-binding</keyword>
<dbReference type="GO" id="GO:0003700">
    <property type="term" value="F:DNA-binding transcription factor activity"/>
    <property type="evidence" value="ECO:0007669"/>
    <property type="project" value="InterPro"/>
</dbReference>
<dbReference type="EMBL" id="VCIW01000019">
    <property type="protein sequence ID" value="TLS49672.1"/>
    <property type="molecule type" value="Genomic_DNA"/>
</dbReference>
<protein>
    <submittedName>
        <fullName evidence="3">MerR family transcriptional regulator</fullName>
    </submittedName>
</protein>
<feature type="domain" description="HTH merR-type" evidence="2">
    <location>
        <begin position="1"/>
        <end position="71"/>
    </location>
</feature>
<keyword evidence="4" id="KW-1185">Reference proteome</keyword>
<gene>
    <name evidence="3" type="ORF">FE782_23660</name>
</gene>
<dbReference type="PROSITE" id="PS50937">
    <property type="entry name" value="HTH_MERR_2"/>
    <property type="match status" value="1"/>
</dbReference>
<dbReference type="InterPro" id="IPR009061">
    <property type="entry name" value="DNA-bd_dom_put_sf"/>
</dbReference>
<dbReference type="RefSeq" id="WP_138196825.1">
    <property type="nucleotide sequence ID" value="NZ_VCIW01000019.1"/>
</dbReference>
<dbReference type="PANTHER" id="PTHR30204:SF97">
    <property type="entry name" value="MERR FAMILY REGULATORY PROTEIN"/>
    <property type="match status" value="1"/>
</dbReference>
<accession>A0A5R9G035</accession>
<sequence>MYKVSEFSAMTGLSRDTLRYYDEIKLLEPARIDPSNGYRYYDNGSYVLAVLLVKLRSLGFTIQEMVSVMNDESFANLESLLLQKRARIQSQIDGLQAKMKDIDEFLASGRENDS</sequence>
<name>A0A5R9G035_9BACL</name>
<reference evidence="3 4" key="1">
    <citation type="submission" date="2019-05" db="EMBL/GenBank/DDBJ databases">
        <authorList>
            <person name="Narsing Rao M.P."/>
            <person name="Li W.J."/>
        </authorList>
    </citation>
    <scope>NUCLEOTIDE SEQUENCE [LARGE SCALE GENOMIC DNA]</scope>
    <source>
        <strain evidence="3 4">SYSU_K30003</strain>
    </source>
</reference>